<dbReference type="InterPro" id="IPR043129">
    <property type="entry name" value="ATPase_NBD"/>
</dbReference>
<dbReference type="PANTHER" id="PTHR43190">
    <property type="entry name" value="N-ACETYL-D-GLUCOSAMINE KINASE"/>
    <property type="match status" value="1"/>
</dbReference>
<dbReference type="RefSeq" id="WP_165233631.1">
    <property type="nucleotide sequence ID" value="NZ_JAAKZV010000019.1"/>
</dbReference>
<evidence type="ECO:0000259" key="1">
    <source>
        <dbReference type="Pfam" id="PF01869"/>
    </source>
</evidence>
<organism evidence="2 3">
    <name type="scientific">Streptomyces coryli</name>
    <dbReference type="NCBI Taxonomy" id="1128680"/>
    <lineage>
        <taxon>Bacteria</taxon>
        <taxon>Bacillati</taxon>
        <taxon>Actinomycetota</taxon>
        <taxon>Actinomycetes</taxon>
        <taxon>Kitasatosporales</taxon>
        <taxon>Streptomycetaceae</taxon>
        <taxon>Streptomyces</taxon>
    </lineage>
</organism>
<comment type="caution">
    <text evidence="2">The sequence shown here is derived from an EMBL/GenBank/DDBJ whole genome shotgun (WGS) entry which is preliminary data.</text>
</comment>
<dbReference type="Pfam" id="PF01869">
    <property type="entry name" value="BcrAD_BadFG"/>
    <property type="match status" value="1"/>
</dbReference>
<protein>
    <submittedName>
        <fullName evidence="2">ATPase</fullName>
    </submittedName>
</protein>
<dbReference type="PANTHER" id="PTHR43190:SF3">
    <property type="entry name" value="N-ACETYL-D-GLUCOSAMINE KINASE"/>
    <property type="match status" value="1"/>
</dbReference>
<feature type="domain" description="ATPase BadF/BadG/BcrA/BcrD type" evidence="1">
    <location>
        <begin position="5"/>
        <end position="311"/>
    </location>
</feature>
<reference evidence="2 3" key="1">
    <citation type="submission" date="2020-02" db="EMBL/GenBank/DDBJ databases">
        <title>Whole-genome analyses of novel actinobacteria.</title>
        <authorList>
            <person name="Sahin N."/>
        </authorList>
    </citation>
    <scope>NUCLEOTIDE SEQUENCE [LARGE SCALE GENOMIC DNA]</scope>
    <source>
        <strain evidence="2 3">A7024</strain>
    </source>
</reference>
<name>A0A6G4TV14_9ACTN</name>
<evidence type="ECO:0000313" key="2">
    <source>
        <dbReference type="EMBL" id="NGN63724.1"/>
    </source>
</evidence>
<gene>
    <name evidence="2" type="ORF">G5C51_07350</name>
</gene>
<dbReference type="SUPFAM" id="SSF53067">
    <property type="entry name" value="Actin-like ATPase domain"/>
    <property type="match status" value="2"/>
</dbReference>
<accession>A0A6G4TV14</accession>
<dbReference type="Proteomes" id="UP000481583">
    <property type="component" value="Unassembled WGS sequence"/>
</dbReference>
<dbReference type="EMBL" id="JAAKZV010000019">
    <property type="protein sequence ID" value="NGN63724.1"/>
    <property type="molecule type" value="Genomic_DNA"/>
</dbReference>
<proteinExistence type="predicted"/>
<dbReference type="Gene3D" id="3.30.420.40">
    <property type="match status" value="2"/>
</dbReference>
<evidence type="ECO:0000313" key="3">
    <source>
        <dbReference type="Proteomes" id="UP000481583"/>
    </source>
</evidence>
<sequence>MSLVIGIDAGGTRLRAALASPEGVLATAASGAGNPRSVTEAALADHLTEAIAAVCPPQHAGDVRALAAGFAGARSPSAADPEPDDPGSRAARAALATALRRCGVTGAAVRITGDIEIALAAGPGGPRDGLVVVAGTGAAAARIRGGLQVAAVDGHGWLLGDEGSGFWIARRGLRAAVRALDGSGPPTALVRTLVAATGSQPDLPAADLRLHLIDAAVAHDPPPRLASLCPVVVRTAEEGDDVAAALLDEAANRLLESLTTLRPEPGEPLVTTGGLLGPAGPLLSRFTARTAALGVHPHPVPDGLAGALVLGRSDAGHRALLPPT</sequence>
<dbReference type="AlphaFoldDB" id="A0A6G4TV14"/>
<dbReference type="InterPro" id="IPR052519">
    <property type="entry name" value="Euk-type_GlcNAc_Kinase"/>
</dbReference>
<keyword evidence="3" id="KW-1185">Reference proteome</keyword>
<dbReference type="InterPro" id="IPR002731">
    <property type="entry name" value="ATPase_BadF"/>
</dbReference>